<dbReference type="InterPro" id="IPR009051">
    <property type="entry name" value="Helical_ferredxn"/>
</dbReference>
<feature type="domain" description="4Fe-4S ferredoxin-type" evidence="4">
    <location>
        <begin position="303"/>
        <end position="336"/>
    </location>
</feature>
<proteinExistence type="predicted"/>
<dbReference type="SUPFAM" id="SSF46548">
    <property type="entry name" value="alpha-helical ferredoxin"/>
    <property type="match status" value="1"/>
</dbReference>
<evidence type="ECO:0000259" key="4">
    <source>
        <dbReference type="PROSITE" id="PS51379"/>
    </source>
</evidence>
<dbReference type="RefSeq" id="WP_092377698.1">
    <property type="nucleotide sequence ID" value="NZ_FORX01000018.1"/>
</dbReference>
<organism evidence="5 6">
    <name type="scientific">Desulfomicrobium apsheronum</name>
    <dbReference type="NCBI Taxonomy" id="52560"/>
    <lineage>
        <taxon>Bacteria</taxon>
        <taxon>Pseudomonadati</taxon>
        <taxon>Thermodesulfobacteriota</taxon>
        <taxon>Desulfovibrionia</taxon>
        <taxon>Desulfovibrionales</taxon>
        <taxon>Desulfomicrobiaceae</taxon>
        <taxon>Desulfomicrobium</taxon>
    </lineage>
</organism>
<evidence type="ECO:0000313" key="5">
    <source>
        <dbReference type="EMBL" id="SFK26057.1"/>
    </source>
</evidence>
<dbReference type="GO" id="GO:0046872">
    <property type="term" value="F:metal ion binding"/>
    <property type="evidence" value="ECO:0007669"/>
    <property type="project" value="UniProtKB-KW"/>
</dbReference>
<name>A0A1I3Y296_9BACT</name>
<dbReference type="EMBL" id="FORX01000018">
    <property type="protein sequence ID" value="SFK26057.1"/>
    <property type="molecule type" value="Genomic_DNA"/>
</dbReference>
<dbReference type="Proteomes" id="UP000198635">
    <property type="component" value="Unassembled WGS sequence"/>
</dbReference>
<evidence type="ECO:0000256" key="2">
    <source>
        <dbReference type="ARBA" id="ARBA00023004"/>
    </source>
</evidence>
<gene>
    <name evidence="5" type="ORF">SAMN04488082_11870</name>
</gene>
<dbReference type="InterPro" id="IPR017896">
    <property type="entry name" value="4Fe4S_Fe-S-bd"/>
</dbReference>
<accession>A0A1I3Y296</accession>
<dbReference type="Pfam" id="PF17179">
    <property type="entry name" value="Fer4_22"/>
    <property type="match status" value="1"/>
</dbReference>
<dbReference type="Gene3D" id="1.10.1060.10">
    <property type="entry name" value="Alpha-helical ferredoxin"/>
    <property type="match status" value="1"/>
</dbReference>
<dbReference type="AlphaFoldDB" id="A0A1I3Y296"/>
<dbReference type="PROSITE" id="PS51379">
    <property type="entry name" value="4FE4S_FER_2"/>
    <property type="match status" value="2"/>
</dbReference>
<evidence type="ECO:0000313" key="6">
    <source>
        <dbReference type="Proteomes" id="UP000198635"/>
    </source>
</evidence>
<dbReference type="PANTHER" id="PTHR40447:SF1">
    <property type="entry name" value="ANAEROBIC SULFITE REDUCTASE SUBUNIT A"/>
    <property type="match status" value="1"/>
</dbReference>
<keyword evidence="2" id="KW-0408">Iron</keyword>
<sequence>MERFITKENLIRLAEELTATCRVLAPVASCGTVTFRRFLPGMVLDMHSRMAAVSPKAATFPQTETLLTVKREIPEKKPEITETLPEGKNVVIGCRPCGARGKLIFNPVYETDKTKDPYYIQRRDNTVFISLACDRPETTCFCHSVGSGPADPQGSDVLLTLVGEGYVARSVTPAGEEVMKSALFADAGDKGKEADAKNVRAREMMGEAHDYASAPAKLLARFDDMDFWQAQSAKCISCGACTYMCPTCYCFNITDDDLGLESRRIRSWDNCMSHTFTLEGSGHNPRPTKAHRLKNRVGHKFSYYPDLHKGVIACCGCGRCIKQCPAGVDIRQIVNAAQEYSE</sequence>
<dbReference type="STRING" id="52560.SAMN04488082_11870"/>
<feature type="domain" description="4Fe-4S ferredoxin-type" evidence="4">
    <location>
        <begin position="226"/>
        <end position="256"/>
    </location>
</feature>
<evidence type="ECO:0000256" key="1">
    <source>
        <dbReference type="ARBA" id="ARBA00022723"/>
    </source>
</evidence>
<dbReference type="GO" id="GO:0051536">
    <property type="term" value="F:iron-sulfur cluster binding"/>
    <property type="evidence" value="ECO:0007669"/>
    <property type="project" value="UniProtKB-KW"/>
</dbReference>
<dbReference type="PROSITE" id="PS00198">
    <property type="entry name" value="4FE4S_FER_1"/>
    <property type="match status" value="2"/>
</dbReference>
<keyword evidence="3" id="KW-0411">Iron-sulfur</keyword>
<keyword evidence="6" id="KW-1185">Reference proteome</keyword>
<dbReference type="PANTHER" id="PTHR40447">
    <property type="entry name" value="ANAEROBIC SULFITE REDUCTASE SUBUNIT A"/>
    <property type="match status" value="1"/>
</dbReference>
<protein>
    <submittedName>
        <fullName evidence="5">4Fe-4S dicluster domain-containing protein</fullName>
    </submittedName>
</protein>
<evidence type="ECO:0000256" key="3">
    <source>
        <dbReference type="ARBA" id="ARBA00023014"/>
    </source>
</evidence>
<dbReference type="OrthoDB" id="9795302at2"/>
<reference evidence="6" key="1">
    <citation type="submission" date="2016-10" db="EMBL/GenBank/DDBJ databases">
        <authorList>
            <person name="Varghese N."/>
            <person name="Submissions S."/>
        </authorList>
    </citation>
    <scope>NUCLEOTIDE SEQUENCE [LARGE SCALE GENOMIC DNA]</scope>
    <source>
        <strain evidence="6">DSM 5918</strain>
    </source>
</reference>
<dbReference type="InterPro" id="IPR017900">
    <property type="entry name" value="4Fe4S_Fe_S_CS"/>
</dbReference>
<keyword evidence="1" id="KW-0479">Metal-binding</keyword>